<dbReference type="PANTHER" id="PTHR42878:SF15">
    <property type="entry name" value="BACTERIOPHYTOCHROME"/>
    <property type="match status" value="1"/>
</dbReference>
<dbReference type="FunFam" id="1.10.287.130:FF:000070">
    <property type="entry name" value="Histidine kinase sensor protein"/>
    <property type="match status" value="1"/>
</dbReference>
<evidence type="ECO:0000259" key="8">
    <source>
        <dbReference type="PROSITE" id="PS50113"/>
    </source>
</evidence>
<protein>
    <recommendedName>
        <fullName evidence="2">histidine kinase</fullName>
        <ecNumber evidence="2">2.7.13.3</ecNumber>
    </recommendedName>
</protein>
<accession>A0A3B0Z712</accession>
<feature type="domain" description="PAS" evidence="7">
    <location>
        <begin position="237"/>
        <end position="275"/>
    </location>
</feature>
<dbReference type="AlphaFoldDB" id="A0A3B0Z712"/>
<dbReference type="Pfam" id="PF13426">
    <property type="entry name" value="PAS_9"/>
    <property type="match status" value="1"/>
</dbReference>
<evidence type="ECO:0000256" key="2">
    <source>
        <dbReference type="ARBA" id="ARBA00012438"/>
    </source>
</evidence>
<dbReference type="GO" id="GO:0000155">
    <property type="term" value="F:phosphorelay sensor kinase activity"/>
    <property type="evidence" value="ECO:0007669"/>
    <property type="project" value="InterPro"/>
</dbReference>
<dbReference type="SMART" id="SM00091">
    <property type="entry name" value="PAS"/>
    <property type="match status" value="1"/>
</dbReference>
<dbReference type="SUPFAM" id="SSF47384">
    <property type="entry name" value="Homodimeric domain of signal transducing histidine kinase"/>
    <property type="match status" value="1"/>
</dbReference>
<dbReference type="InterPro" id="IPR035965">
    <property type="entry name" value="PAS-like_dom_sf"/>
</dbReference>
<dbReference type="EC" id="2.7.13.3" evidence="2"/>
<evidence type="ECO:0000256" key="3">
    <source>
        <dbReference type="ARBA" id="ARBA00022679"/>
    </source>
</evidence>
<dbReference type="NCBIfam" id="TIGR00229">
    <property type="entry name" value="sensory_box"/>
    <property type="match status" value="1"/>
</dbReference>
<dbReference type="Gene3D" id="1.10.287.130">
    <property type="match status" value="1"/>
</dbReference>
<keyword evidence="4" id="KW-0418">Kinase</keyword>
<dbReference type="SUPFAM" id="SSF55785">
    <property type="entry name" value="PYP-like sensor domain (PAS domain)"/>
    <property type="match status" value="1"/>
</dbReference>
<dbReference type="InterPro" id="IPR050351">
    <property type="entry name" value="BphY/WalK/GraS-like"/>
</dbReference>
<feature type="transmembrane region" description="Helical" evidence="6">
    <location>
        <begin position="17"/>
        <end position="39"/>
    </location>
</feature>
<keyword evidence="6" id="KW-1133">Transmembrane helix</keyword>
<evidence type="ECO:0000256" key="5">
    <source>
        <dbReference type="ARBA" id="ARBA00023136"/>
    </source>
</evidence>
<keyword evidence="3" id="KW-0808">Transferase</keyword>
<feature type="non-terminal residue" evidence="9">
    <location>
        <position position="463"/>
    </location>
</feature>
<dbReference type="InterPro" id="IPR033414">
    <property type="entry name" value="Sensor_dom"/>
</dbReference>
<gene>
    <name evidence="9" type="ORF">MNBD_GAMMA14-1852</name>
</gene>
<dbReference type="Pfam" id="PF00512">
    <property type="entry name" value="HisKA"/>
    <property type="match status" value="1"/>
</dbReference>
<comment type="catalytic activity">
    <reaction evidence="1">
        <text>ATP + protein L-histidine = ADP + protein N-phospho-L-histidine.</text>
        <dbReference type="EC" id="2.7.13.3"/>
    </reaction>
</comment>
<reference evidence="9" key="1">
    <citation type="submission" date="2018-06" db="EMBL/GenBank/DDBJ databases">
        <authorList>
            <person name="Zhirakovskaya E."/>
        </authorList>
    </citation>
    <scope>NUCLEOTIDE SEQUENCE</scope>
</reference>
<proteinExistence type="predicted"/>
<evidence type="ECO:0000256" key="1">
    <source>
        <dbReference type="ARBA" id="ARBA00000085"/>
    </source>
</evidence>
<evidence type="ECO:0000259" key="7">
    <source>
        <dbReference type="PROSITE" id="PS50112"/>
    </source>
</evidence>
<dbReference type="EMBL" id="UOFM01000443">
    <property type="protein sequence ID" value="VAW82039.1"/>
    <property type="molecule type" value="Genomic_DNA"/>
</dbReference>
<feature type="transmembrane region" description="Helical" evidence="6">
    <location>
        <begin position="149"/>
        <end position="175"/>
    </location>
</feature>
<dbReference type="GO" id="GO:0030295">
    <property type="term" value="F:protein kinase activator activity"/>
    <property type="evidence" value="ECO:0007669"/>
    <property type="project" value="TreeGrafter"/>
</dbReference>
<dbReference type="InterPro" id="IPR000700">
    <property type="entry name" value="PAS-assoc_C"/>
</dbReference>
<sequence length="463" mass="53204">MEYATPGIFGSIIARRLIIYVVLFSSLITLIATAFQLYLDYDKDLNLIEEELQQVRTVHLNSLAETLWASDARELRTHAEGIMQMRDMQFLEIRDANRVWVTIGEPQTTNVISRQFPMTHKLRGRDINIGTLTVTASLEGVYQRLMDKVWIILSTNAIKIFLVAGFIFVIFHALVTRHLVNIANFARRLNTETLDTPLQLESKGRHNRKPDELNLVVNAIRQMQHNIQHSFSALKESERLVRLLMNSTAEAIYGVDTEGHCTFANPSCLRLLGYTDVYDLLGRNMHKLIHHTHVDGSSYSEKHCHICRAFRQGKGTHKDDEVLWRADGSCFPAEYWSHPIEKEGELLGAVVTFLDISQRKQAEKELENYQEHLEELVVERTSELDRINQELEAFSYSVSHDLRAPLRSIDGFSFALIEDYAGVLDDTGKDYLQRVRTASQRMSVLIDDLLQLSRVTRSNFQQE</sequence>
<evidence type="ECO:0000313" key="9">
    <source>
        <dbReference type="EMBL" id="VAW82039.1"/>
    </source>
</evidence>
<dbReference type="GO" id="GO:0016020">
    <property type="term" value="C:membrane"/>
    <property type="evidence" value="ECO:0007669"/>
    <property type="project" value="UniProtKB-SubCell"/>
</dbReference>
<dbReference type="GO" id="GO:0000156">
    <property type="term" value="F:phosphorelay response regulator activity"/>
    <property type="evidence" value="ECO:0007669"/>
    <property type="project" value="TreeGrafter"/>
</dbReference>
<dbReference type="PANTHER" id="PTHR42878">
    <property type="entry name" value="TWO-COMPONENT HISTIDINE KINASE"/>
    <property type="match status" value="1"/>
</dbReference>
<dbReference type="Pfam" id="PF17149">
    <property type="entry name" value="CHASE5"/>
    <property type="match status" value="1"/>
</dbReference>
<keyword evidence="5 6" id="KW-0472">Membrane</keyword>
<organism evidence="9">
    <name type="scientific">hydrothermal vent metagenome</name>
    <dbReference type="NCBI Taxonomy" id="652676"/>
    <lineage>
        <taxon>unclassified sequences</taxon>
        <taxon>metagenomes</taxon>
        <taxon>ecological metagenomes</taxon>
    </lineage>
</organism>
<evidence type="ECO:0000256" key="4">
    <source>
        <dbReference type="ARBA" id="ARBA00022777"/>
    </source>
</evidence>
<dbReference type="CDD" id="cd00130">
    <property type="entry name" value="PAS"/>
    <property type="match status" value="1"/>
</dbReference>
<keyword evidence="6" id="KW-0812">Transmembrane</keyword>
<dbReference type="SMART" id="SM00388">
    <property type="entry name" value="HisKA"/>
    <property type="match status" value="1"/>
</dbReference>
<dbReference type="InterPro" id="IPR000014">
    <property type="entry name" value="PAS"/>
</dbReference>
<dbReference type="CDD" id="cd00082">
    <property type="entry name" value="HisKA"/>
    <property type="match status" value="1"/>
</dbReference>
<name>A0A3B0Z712_9ZZZZ</name>
<dbReference type="InterPro" id="IPR036097">
    <property type="entry name" value="HisK_dim/P_sf"/>
</dbReference>
<dbReference type="GO" id="GO:0007234">
    <property type="term" value="P:osmosensory signaling via phosphorelay pathway"/>
    <property type="evidence" value="ECO:0007669"/>
    <property type="project" value="TreeGrafter"/>
</dbReference>
<dbReference type="PROSITE" id="PS50113">
    <property type="entry name" value="PAC"/>
    <property type="match status" value="1"/>
</dbReference>
<dbReference type="Gene3D" id="3.30.450.20">
    <property type="entry name" value="PAS domain"/>
    <property type="match status" value="1"/>
</dbReference>
<dbReference type="PROSITE" id="PS50112">
    <property type="entry name" value="PAS"/>
    <property type="match status" value="1"/>
</dbReference>
<evidence type="ECO:0000256" key="6">
    <source>
        <dbReference type="SAM" id="Phobius"/>
    </source>
</evidence>
<dbReference type="InterPro" id="IPR003661">
    <property type="entry name" value="HisK_dim/P_dom"/>
</dbReference>
<dbReference type="Gene3D" id="6.10.340.10">
    <property type="match status" value="1"/>
</dbReference>
<feature type="domain" description="PAC" evidence="8">
    <location>
        <begin position="317"/>
        <end position="368"/>
    </location>
</feature>